<reference evidence="7" key="1">
    <citation type="submission" date="2025-08" db="UniProtKB">
        <authorList>
            <consortium name="RefSeq"/>
        </authorList>
    </citation>
    <scope>IDENTIFICATION</scope>
    <source>
        <tissue evidence="7">Blood</tissue>
    </source>
</reference>
<evidence type="ECO:0000313" key="7">
    <source>
        <dbReference type="RefSeq" id="XP_054826468.1"/>
    </source>
</evidence>
<name>A0AA97IVP3_EUBMA</name>
<keyword evidence="1" id="KW-0597">Phosphoprotein</keyword>
<feature type="compositionally biased region" description="Basic and acidic residues" evidence="4">
    <location>
        <begin position="210"/>
        <end position="220"/>
    </location>
</feature>
<feature type="compositionally biased region" description="Low complexity" evidence="4">
    <location>
        <begin position="317"/>
        <end position="340"/>
    </location>
</feature>
<keyword evidence="6" id="KW-1185">Reference proteome</keyword>
<dbReference type="SMART" id="SM00033">
    <property type="entry name" value="CH"/>
    <property type="match status" value="1"/>
</dbReference>
<dbReference type="PANTHER" id="PTHR23167">
    <property type="entry name" value="CALPONIN HOMOLOGY DOMAIN-CONTAINING PROTEIN DDB_G0272472-RELATED"/>
    <property type="match status" value="1"/>
</dbReference>
<dbReference type="CTD" id="219537"/>
<dbReference type="FunFam" id="1.10.418.10:FF:000009">
    <property type="entry name" value="smoothelin isoform X2"/>
    <property type="match status" value="1"/>
</dbReference>
<evidence type="ECO:0000313" key="6">
    <source>
        <dbReference type="Proteomes" id="UP001190640"/>
    </source>
</evidence>
<feature type="domain" description="Calponin-homology (CH)" evidence="5">
    <location>
        <begin position="407"/>
        <end position="513"/>
    </location>
</feature>
<dbReference type="SUPFAM" id="SSF47576">
    <property type="entry name" value="Calponin-homology domain, CH-domain"/>
    <property type="match status" value="1"/>
</dbReference>
<dbReference type="KEGG" id="emc:129323791"/>
<feature type="region of interest" description="Disordered" evidence="4">
    <location>
        <begin position="1"/>
        <end position="381"/>
    </location>
</feature>
<protein>
    <submittedName>
        <fullName evidence="7">Smoothelin-like protein 1 isoform X1</fullName>
    </submittedName>
</protein>
<gene>
    <name evidence="7" type="primary">SMTNL1</name>
</gene>
<proteinExistence type="inferred from homology"/>
<dbReference type="Gene3D" id="1.10.418.10">
    <property type="entry name" value="Calponin-like domain"/>
    <property type="match status" value="1"/>
</dbReference>
<sequence>MEAEGTKEQGEAQKSDDLGQTENSGEAQAEAQTEVGKAEAAENEAKGESEAGKEEAAGNEAKGESEAGKEEAAGNEAKGESEAGKAEAAGNEAKGESEAGKEEAAGNEAKGESEAGKAEAAGNEAKGESEAGKAEAAGNEAKGESEAGKAEAAGNEAKGESEAGKAEAAGNEVKGEGEAGKIEAAGGDVKRENEPTGKALGDEEGQEPEITEKVKGEREISQGGQAEIEDKVAVGVSGTEPKEEAYRNLEELQKEEAADTLENNSSILRSEGRTGSTSDEPLSPEPGDEEEYWPEFSANSPEEGPESPTGFKSLEKGGTTSGTTAAETATGNTTSTEAASQGNQEQHPAAEGTAPAKEKKKRPVFDRRELTRPRMPPRAQSRKAIVEKFGGAASGPAPNIKRMGGANTVKNMLLEWCRAKTRGYEHVDIQNFSSSWSSGLAFCALIHKFFPDAFDYAALDPAKRRENFALAFSTAEKLADCAQLLDVEDMVHMSVPDAKCIYTYIQELYRSLVQKGLVKTKKQ</sequence>
<dbReference type="Proteomes" id="UP001190640">
    <property type="component" value="Chromosome 2"/>
</dbReference>
<evidence type="ECO:0000256" key="4">
    <source>
        <dbReference type="SAM" id="MobiDB-lite"/>
    </source>
</evidence>
<dbReference type="GeneID" id="129323791"/>
<evidence type="ECO:0000259" key="5">
    <source>
        <dbReference type="PROSITE" id="PS50021"/>
    </source>
</evidence>
<dbReference type="InterPro" id="IPR050540">
    <property type="entry name" value="F-actin_Monoox_Mical"/>
</dbReference>
<feature type="compositionally biased region" description="Basic and acidic residues" evidence="4">
    <location>
        <begin position="36"/>
        <end position="85"/>
    </location>
</feature>
<evidence type="ECO:0000256" key="3">
    <source>
        <dbReference type="ARBA" id="ARBA00061655"/>
    </source>
</evidence>
<dbReference type="AlphaFoldDB" id="A0AA97IVP3"/>
<feature type="compositionally biased region" description="Basic and acidic residues" evidence="4">
    <location>
        <begin position="93"/>
        <end position="117"/>
    </location>
</feature>
<feature type="compositionally biased region" description="Polar residues" evidence="4">
    <location>
        <begin position="261"/>
        <end position="280"/>
    </location>
</feature>
<evidence type="ECO:0000256" key="1">
    <source>
        <dbReference type="ARBA" id="ARBA00022553"/>
    </source>
</evidence>
<dbReference type="PANTHER" id="PTHR23167:SF45">
    <property type="entry name" value="SMOOTHELIN-LIKE PROTEIN 1"/>
    <property type="match status" value="1"/>
</dbReference>
<dbReference type="InterPro" id="IPR001715">
    <property type="entry name" value="CH_dom"/>
</dbReference>
<comment type="similarity">
    <text evidence="3">Belongs to the smoothelin family.</text>
</comment>
<dbReference type="InterPro" id="IPR036872">
    <property type="entry name" value="CH_dom_sf"/>
</dbReference>
<dbReference type="RefSeq" id="XP_054826468.1">
    <property type="nucleotide sequence ID" value="XM_054970493.1"/>
</dbReference>
<feature type="compositionally biased region" description="Basic and acidic residues" evidence="4">
    <location>
        <begin position="1"/>
        <end position="17"/>
    </location>
</feature>
<accession>A0AA97IVP3</accession>
<feature type="compositionally biased region" description="Basic and acidic residues" evidence="4">
    <location>
        <begin position="363"/>
        <end position="372"/>
    </location>
</feature>
<dbReference type="PROSITE" id="PS50021">
    <property type="entry name" value="CH"/>
    <property type="match status" value="1"/>
</dbReference>
<evidence type="ECO:0000256" key="2">
    <source>
        <dbReference type="ARBA" id="ARBA00023054"/>
    </source>
</evidence>
<keyword evidence="2" id="KW-0175">Coiled coil</keyword>
<dbReference type="Pfam" id="PF00307">
    <property type="entry name" value="CH"/>
    <property type="match status" value="1"/>
</dbReference>
<organism evidence="6 7">
    <name type="scientific">Eublepharis macularius</name>
    <name type="common">Leopard gecko</name>
    <name type="synonym">Cyrtodactylus macularius</name>
    <dbReference type="NCBI Taxonomy" id="481883"/>
    <lineage>
        <taxon>Eukaryota</taxon>
        <taxon>Metazoa</taxon>
        <taxon>Chordata</taxon>
        <taxon>Craniata</taxon>
        <taxon>Vertebrata</taxon>
        <taxon>Euteleostomi</taxon>
        <taxon>Lepidosauria</taxon>
        <taxon>Squamata</taxon>
        <taxon>Bifurcata</taxon>
        <taxon>Gekkota</taxon>
        <taxon>Eublepharidae</taxon>
        <taxon>Eublepharinae</taxon>
        <taxon>Eublepharis</taxon>
    </lineage>
</organism>
<feature type="compositionally biased region" description="Basic and acidic residues" evidence="4">
    <location>
        <begin position="240"/>
        <end position="257"/>
    </location>
</feature>